<dbReference type="InterPro" id="IPR008979">
    <property type="entry name" value="Galactose-bd-like_sf"/>
</dbReference>
<feature type="transmembrane region" description="Helical" evidence="1">
    <location>
        <begin position="592"/>
        <end position="617"/>
    </location>
</feature>
<feature type="transmembrane region" description="Helical" evidence="1">
    <location>
        <begin position="205"/>
        <end position="223"/>
    </location>
</feature>
<dbReference type="SUPFAM" id="SSF49785">
    <property type="entry name" value="Galactose-binding domain-like"/>
    <property type="match status" value="1"/>
</dbReference>
<dbReference type="Proteomes" id="UP000230821">
    <property type="component" value="Unassembled WGS sequence"/>
</dbReference>
<feature type="transmembrane region" description="Helical" evidence="1">
    <location>
        <begin position="530"/>
        <end position="548"/>
    </location>
</feature>
<evidence type="ECO:0000256" key="1">
    <source>
        <dbReference type="SAM" id="Phobius"/>
    </source>
</evidence>
<evidence type="ECO:0000313" key="4">
    <source>
        <dbReference type="Proteomes" id="UP000230821"/>
    </source>
</evidence>
<feature type="transmembrane region" description="Helical" evidence="1">
    <location>
        <begin position="554"/>
        <end position="571"/>
    </location>
</feature>
<comment type="caution">
    <text evidence="3">The sequence shown here is derived from an EMBL/GenBank/DDBJ whole genome shotgun (WGS) entry which is preliminary data.</text>
</comment>
<reference evidence="3 4" key="1">
    <citation type="submission" date="2017-10" db="EMBL/GenBank/DDBJ databases">
        <title>Novel microbial diversity and functional potential in the marine mammal oral microbiome.</title>
        <authorList>
            <person name="Dudek N.K."/>
            <person name="Sun C.L."/>
            <person name="Burstein D."/>
            <person name="Kantor R.S."/>
            <person name="Aliaga Goltsman D.S."/>
            <person name="Bik E.M."/>
            <person name="Thomas B.C."/>
            <person name="Banfield J.F."/>
            <person name="Relman D.A."/>
        </authorList>
    </citation>
    <scope>NUCLEOTIDE SEQUENCE [LARGE SCALE GENOMIC DNA]</scope>
    <source>
        <strain evidence="3">DOLJORAL78_47_16</strain>
    </source>
</reference>
<sequence>MCPFIFVIFLDKGLDLSCMSHSMNMRIFSSSRRFLRQAGYYGLFGVLGVLLLLLTVNDRNWRLLKGKSTWEVQSNYSGFSASLAVDLNLETAWSSHVPMEFGVYYRVNVGKPVTMNGLLLRVGKNRQGQPVRWVLKTSLDGEQWHTHVTGNGISHKSLLIIPFAAVRAQYIQLIQTSVSSSASPWLINEFDILQPVVPWQFRRGTLVLVIGGWLFFMLGVLVFPHQRTNVFSPPILTVIVLVILLSGWLLRIYDLDSYEFSAREYQRLVVLTFDKYTHGEWLRSYFDYSKTGTHWLALLCVRWAYQFSHSQFIAFRLVPALFSLISVILLYFLWRIFSQNAAAEWEALTLAMFISWSGWEIFLNRSGSFSATVICILLIYLLLTYHFLYRRGSYLLALPLAGIFCVGLFLHPFVSMVPVGILLFGLFHLLVCRRAPGLLHGGHLFLYSWRPNIRRLLIWLLSVAPGYVYWGMVAKKEGFLPPSREVLVEFCEELVRAIRFQGIEGAAALLFWGLVLVGTYFLLSHREHGEWWFVCLIGFTAAGSAVFFPEGQRASVSIVLLLLGVLAVRGLHEGLSFCYPRIIPERLPVMRMVCMAGVGLYFLLFSVNSFIGVSPLFPFGAEVRDTYLSKKTASALAKILREDSAPCKTVFIPNRAVALNYQENYGVLAQAIAFSEIQRLSEQGIFGTYLILLNDDAAVFDQHRRFAETYYTQIAGDARMRLYVIKEKFHNVVRRYYVRDLFFSIGHHREDEHASRRLVRVATPDDAPGLLSFGPFVRICEEGRYTARFALRSFGGKADETVVRLGVMSDHFGALARLELTGADFPDSEQYEIFELPFEIDFSENPVYPMKRLQFSVRATGKAEVRLDYIDVIPPDYEE</sequence>
<feature type="transmembrane region" description="Helical" evidence="1">
    <location>
        <begin position="416"/>
        <end position="435"/>
    </location>
</feature>
<keyword evidence="1" id="KW-0812">Transmembrane</keyword>
<feature type="transmembrane region" description="Helical" evidence="1">
    <location>
        <begin position="505"/>
        <end position="523"/>
    </location>
</feature>
<organism evidence="3 4">
    <name type="scientific">candidate division KSB3 bacterium</name>
    <dbReference type="NCBI Taxonomy" id="2044937"/>
    <lineage>
        <taxon>Bacteria</taxon>
        <taxon>candidate division KSB3</taxon>
    </lineage>
</organism>
<feature type="transmembrane region" description="Helical" evidence="1">
    <location>
        <begin position="38"/>
        <end position="56"/>
    </location>
</feature>
<dbReference type="Gene3D" id="2.60.120.260">
    <property type="entry name" value="Galactose-binding domain-like"/>
    <property type="match status" value="1"/>
</dbReference>
<feature type="transmembrane region" description="Helical" evidence="1">
    <location>
        <begin position="456"/>
        <end position="473"/>
    </location>
</feature>
<gene>
    <name evidence="3" type="ORF">CSA56_16720</name>
</gene>
<proteinExistence type="predicted"/>
<dbReference type="EMBL" id="PDSK01000121">
    <property type="protein sequence ID" value="PIE31997.1"/>
    <property type="molecule type" value="Genomic_DNA"/>
</dbReference>
<feature type="transmembrane region" description="Helical" evidence="1">
    <location>
        <begin position="313"/>
        <end position="333"/>
    </location>
</feature>
<dbReference type="AlphaFoldDB" id="A0A2G6K8J4"/>
<evidence type="ECO:0000259" key="2">
    <source>
        <dbReference type="Pfam" id="PF00754"/>
    </source>
</evidence>
<keyword evidence="1" id="KW-1133">Transmembrane helix</keyword>
<evidence type="ECO:0000313" key="3">
    <source>
        <dbReference type="EMBL" id="PIE31997.1"/>
    </source>
</evidence>
<accession>A0A2G6K8J4</accession>
<feature type="transmembrane region" description="Helical" evidence="1">
    <location>
        <begin position="369"/>
        <end position="387"/>
    </location>
</feature>
<dbReference type="InterPro" id="IPR000421">
    <property type="entry name" value="FA58C"/>
</dbReference>
<feature type="transmembrane region" description="Helical" evidence="1">
    <location>
        <begin position="235"/>
        <end position="253"/>
    </location>
</feature>
<feature type="domain" description="F5/8 type C" evidence="2">
    <location>
        <begin position="74"/>
        <end position="190"/>
    </location>
</feature>
<dbReference type="Pfam" id="PF00754">
    <property type="entry name" value="F5_F8_type_C"/>
    <property type="match status" value="1"/>
</dbReference>
<protein>
    <recommendedName>
        <fullName evidence="2">F5/8 type C domain-containing protein</fullName>
    </recommendedName>
</protein>
<keyword evidence="1" id="KW-0472">Membrane</keyword>
<name>A0A2G6K8J4_9BACT</name>